<dbReference type="EMBL" id="FUWM01000011">
    <property type="protein sequence ID" value="SJZ67939.1"/>
    <property type="molecule type" value="Genomic_DNA"/>
</dbReference>
<accession>A0A1T4MLL7</accession>
<dbReference type="PANTHER" id="PTHR43794">
    <property type="entry name" value="AMINOHYDROLASE SSNA-RELATED"/>
    <property type="match status" value="1"/>
</dbReference>
<dbReference type="AlphaFoldDB" id="A0A1T4MLL7"/>
<evidence type="ECO:0000313" key="4">
    <source>
        <dbReference type="Proteomes" id="UP000190625"/>
    </source>
</evidence>
<evidence type="ECO:0000313" key="3">
    <source>
        <dbReference type="EMBL" id="SJZ67939.1"/>
    </source>
</evidence>
<dbReference type="InterPro" id="IPR006680">
    <property type="entry name" value="Amidohydro-rel"/>
</dbReference>
<feature type="domain" description="Amidohydrolase-related" evidence="2">
    <location>
        <begin position="53"/>
        <end position="419"/>
    </location>
</feature>
<reference evidence="4" key="1">
    <citation type="submission" date="2017-02" db="EMBL/GenBank/DDBJ databases">
        <authorList>
            <person name="Varghese N."/>
            <person name="Submissions S."/>
        </authorList>
    </citation>
    <scope>NUCLEOTIDE SEQUENCE [LARGE SCALE GENOMIC DNA]</scope>
    <source>
        <strain evidence="4">ATCC BAA-73</strain>
    </source>
</reference>
<dbReference type="Gene3D" id="2.30.40.10">
    <property type="entry name" value="Urease, subunit C, domain 1"/>
    <property type="match status" value="1"/>
</dbReference>
<protein>
    <submittedName>
        <fullName evidence="3">5-methylthioadenosine/S-adenosylhomocysteine deaminase</fullName>
    </submittedName>
</protein>
<keyword evidence="4" id="KW-1185">Reference proteome</keyword>
<dbReference type="PANTHER" id="PTHR43794:SF11">
    <property type="entry name" value="AMIDOHYDROLASE-RELATED DOMAIN-CONTAINING PROTEIN"/>
    <property type="match status" value="1"/>
</dbReference>
<organism evidence="3 4">
    <name type="scientific">Selenihalanaerobacter shriftii</name>
    <dbReference type="NCBI Taxonomy" id="142842"/>
    <lineage>
        <taxon>Bacteria</taxon>
        <taxon>Bacillati</taxon>
        <taxon>Bacillota</taxon>
        <taxon>Clostridia</taxon>
        <taxon>Halanaerobiales</taxon>
        <taxon>Halobacteroidaceae</taxon>
        <taxon>Selenihalanaerobacter</taxon>
    </lineage>
</organism>
<proteinExistence type="predicted"/>
<dbReference type="STRING" id="142842.SAMN02745118_01519"/>
<dbReference type="Pfam" id="PF01979">
    <property type="entry name" value="Amidohydro_1"/>
    <property type="match status" value="1"/>
</dbReference>
<dbReference type="RefSeq" id="WP_078809993.1">
    <property type="nucleotide sequence ID" value="NZ_FUWM01000011.1"/>
</dbReference>
<dbReference type="SUPFAM" id="SSF51556">
    <property type="entry name" value="Metallo-dependent hydrolases"/>
    <property type="match status" value="1"/>
</dbReference>
<dbReference type="GO" id="GO:0016810">
    <property type="term" value="F:hydrolase activity, acting on carbon-nitrogen (but not peptide) bonds"/>
    <property type="evidence" value="ECO:0007669"/>
    <property type="project" value="InterPro"/>
</dbReference>
<gene>
    <name evidence="3" type="ORF">SAMN02745118_01519</name>
</gene>
<dbReference type="SUPFAM" id="SSF51338">
    <property type="entry name" value="Composite domain of metallo-dependent hydrolases"/>
    <property type="match status" value="1"/>
</dbReference>
<dbReference type="Proteomes" id="UP000190625">
    <property type="component" value="Unassembled WGS sequence"/>
</dbReference>
<dbReference type="OrthoDB" id="9767366at2"/>
<evidence type="ECO:0000256" key="1">
    <source>
        <dbReference type="ARBA" id="ARBA00022801"/>
    </source>
</evidence>
<sequence length="448" mass="48938">MILTAKWVLPISAEPISPGAVVINDEEIEAVGFKEEVLANYPKEEVRDLGEAILLPGLINLHTHLDYTILRGENDNLPFLPWISNLVQKSRALEYDEVLLSAKLGALELLAAGVTTIADTTATGASLQAASEMKLRGIIYQEVFGMDDEQLEANLLNIKKRYNELKAKASNRLEVGLSPHAPYSVSRRLLQEVADVSQSEDIPLCMHVAETEEEIDFLIDGTGPFATTYREAVGWSNIHWDPPGIPAVRYLNDLGILNDRFLAVHLVQTDPEEIEILNELDVKAAYCPKSNAKLGAGIADLSAMLDAGVLVGLGTDSAASNNSLDLFSEMEFGLLLQRAKDREASIVTAKELVKMTTINGAKALGLEDKVGSLEPGKQADLTAVKISNFANQPVYNPYSALAYTASSRDIAFTMIGGEVLYDQGEFLDVAKEEMIFEFKNLQQKIMGL</sequence>
<keyword evidence="1" id="KW-0378">Hydrolase</keyword>
<dbReference type="CDD" id="cd01298">
    <property type="entry name" value="ATZ_TRZ_like"/>
    <property type="match status" value="1"/>
</dbReference>
<dbReference type="Gene3D" id="3.20.20.140">
    <property type="entry name" value="Metal-dependent hydrolases"/>
    <property type="match status" value="1"/>
</dbReference>
<evidence type="ECO:0000259" key="2">
    <source>
        <dbReference type="Pfam" id="PF01979"/>
    </source>
</evidence>
<dbReference type="InterPro" id="IPR032466">
    <property type="entry name" value="Metal_Hydrolase"/>
</dbReference>
<dbReference type="InterPro" id="IPR050287">
    <property type="entry name" value="MTA/SAH_deaminase"/>
</dbReference>
<dbReference type="InterPro" id="IPR011059">
    <property type="entry name" value="Metal-dep_hydrolase_composite"/>
</dbReference>
<name>A0A1T4MLL7_9FIRM</name>